<evidence type="ECO:0000259" key="6">
    <source>
        <dbReference type="PROSITE" id="PS50222"/>
    </source>
</evidence>
<dbReference type="Pfam" id="PF00520">
    <property type="entry name" value="Ion_trans"/>
    <property type="match status" value="1"/>
</dbReference>
<dbReference type="PROSITE" id="PS50222">
    <property type="entry name" value="EF_HAND_2"/>
    <property type="match status" value="1"/>
</dbReference>
<protein>
    <recommendedName>
        <fullName evidence="6">EF-hand domain-containing protein</fullName>
    </recommendedName>
</protein>
<feature type="transmembrane region" description="Helical" evidence="5">
    <location>
        <begin position="171"/>
        <end position="196"/>
    </location>
</feature>
<keyword evidence="4 5" id="KW-0472">Membrane</keyword>
<keyword evidence="8" id="KW-1185">Reference proteome</keyword>
<evidence type="ECO:0000256" key="3">
    <source>
        <dbReference type="ARBA" id="ARBA00022989"/>
    </source>
</evidence>
<accession>A0ABN9SB87</accession>
<dbReference type="PANTHER" id="PTHR10037:SF62">
    <property type="entry name" value="SODIUM CHANNEL PROTEIN 60E"/>
    <property type="match status" value="1"/>
</dbReference>
<dbReference type="InterPro" id="IPR002048">
    <property type="entry name" value="EF_hand_dom"/>
</dbReference>
<reference evidence="7" key="1">
    <citation type="submission" date="2023-10" db="EMBL/GenBank/DDBJ databases">
        <authorList>
            <person name="Chen Y."/>
            <person name="Shah S."/>
            <person name="Dougan E. K."/>
            <person name="Thang M."/>
            <person name="Chan C."/>
        </authorList>
    </citation>
    <scope>NUCLEOTIDE SEQUENCE [LARGE SCALE GENOMIC DNA]</scope>
</reference>
<evidence type="ECO:0000313" key="8">
    <source>
        <dbReference type="Proteomes" id="UP001189429"/>
    </source>
</evidence>
<comment type="caution">
    <text evidence="7">The sequence shown here is derived from an EMBL/GenBank/DDBJ whole genome shotgun (WGS) entry which is preliminary data.</text>
</comment>
<dbReference type="PANTHER" id="PTHR10037">
    <property type="entry name" value="VOLTAGE-GATED CATION CHANNEL CALCIUM AND SODIUM"/>
    <property type="match status" value="1"/>
</dbReference>
<evidence type="ECO:0000256" key="4">
    <source>
        <dbReference type="ARBA" id="ARBA00023136"/>
    </source>
</evidence>
<evidence type="ECO:0000256" key="1">
    <source>
        <dbReference type="ARBA" id="ARBA00004141"/>
    </source>
</evidence>
<dbReference type="Proteomes" id="UP001189429">
    <property type="component" value="Unassembled WGS sequence"/>
</dbReference>
<organism evidence="7 8">
    <name type="scientific">Prorocentrum cordatum</name>
    <dbReference type="NCBI Taxonomy" id="2364126"/>
    <lineage>
        <taxon>Eukaryota</taxon>
        <taxon>Sar</taxon>
        <taxon>Alveolata</taxon>
        <taxon>Dinophyceae</taxon>
        <taxon>Prorocentrales</taxon>
        <taxon>Prorocentraceae</taxon>
        <taxon>Prorocentrum</taxon>
    </lineage>
</organism>
<dbReference type="Gene3D" id="1.10.287.70">
    <property type="match status" value="1"/>
</dbReference>
<dbReference type="SUPFAM" id="SSF81324">
    <property type="entry name" value="Voltage-gated potassium channels"/>
    <property type="match status" value="1"/>
</dbReference>
<keyword evidence="2 5" id="KW-0812">Transmembrane</keyword>
<dbReference type="InterPro" id="IPR027359">
    <property type="entry name" value="Volt_channel_dom_sf"/>
</dbReference>
<dbReference type="InterPro" id="IPR043203">
    <property type="entry name" value="VGCC_Ca_Na"/>
</dbReference>
<dbReference type="EMBL" id="CAUYUJ010010094">
    <property type="protein sequence ID" value="CAK0828540.1"/>
    <property type="molecule type" value="Genomic_DNA"/>
</dbReference>
<evidence type="ECO:0000256" key="5">
    <source>
        <dbReference type="SAM" id="Phobius"/>
    </source>
</evidence>
<evidence type="ECO:0000256" key="2">
    <source>
        <dbReference type="ARBA" id="ARBA00022692"/>
    </source>
</evidence>
<feature type="transmembrane region" description="Helical" evidence="5">
    <location>
        <begin position="96"/>
        <end position="120"/>
    </location>
</feature>
<proteinExistence type="predicted"/>
<gene>
    <name evidence="7" type="ORF">PCOR1329_LOCUS27737</name>
</gene>
<name>A0ABN9SB87_9DINO</name>
<dbReference type="Gene3D" id="1.20.120.350">
    <property type="entry name" value="Voltage-gated potassium channels. Chain C"/>
    <property type="match status" value="1"/>
</dbReference>
<evidence type="ECO:0000313" key="7">
    <source>
        <dbReference type="EMBL" id="CAK0828540.1"/>
    </source>
</evidence>
<feature type="transmembrane region" description="Helical" evidence="5">
    <location>
        <begin position="140"/>
        <end position="159"/>
    </location>
</feature>
<comment type="subcellular location">
    <subcellularLocation>
        <location evidence="1">Membrane</location>
        <topology evidence="1">Multi-pass membrane protein</topology>
    </subcellularLocation>
</comment>
<sequence length="362" mass="40689">MEMALRIYVLRHDFFVEERLWNWFDMAIVLLALAEVALEFVLRSLSSGSRHLLDNGGTAKILRLFRVARLLRLIRSFRSLKPLRMLVHSIFFAGKYVLWALIMLFMIVYAFGVVLTQAVAEHTGGGTHIDDDALVAYFGSLYRSMLSLWMAVSGGISWIELTGPLERTGNIFLVLLLLLYINFVYVFILNVVTGVFCQNALEGAQQDLDLTIESQLKDKQLYVDRLRLLFKEMGEETGAVDSGLTGAELHFQLAQPKVQSWFRALDIDATQTWKLFKVLDAGNSGRVSLEDFVEGCLRLRGQATRVDVESLKWEIRGANRRSEQDAQMLAELIQDLGDVRSSMVRVRSAGASVGRAATGDSA</sequence>
<feature type="domain" description="EF-hand" evidence="6">
    <location>
        <begin position="267"/>
        <end position="302"/>
    </location>
</feature>
<keyword evidence="3 5" id="KW-1133">Transmembrane helix</keyword>
<dbReference type="InterPro" id="IPR005821">
    <property type="entry name" value="Ion_trans_dom"/>
</dbReference>
<feature type="transmembrane region" description="Helical" evidence="5">
    <location>
        <begin position="20"/>
        <end position="42"/>
    </location>
</feature>